<feature type="transmembrane region" description="Helical" evidence="1">
    <location>
        <begin position="91"/>
        <end position="108"/>
    </location>
</feature>
<evidence type="ECO:0000256" key="1">
    <source>
        <dbReference type="SAM" id="Phobius"/>
    </source>
</evidence>
<gene>
    <name evidence="2" type="ORF">ACFFPI_22950</name>
</gene>
<feature type="transmembrane region" description="Helical" evidence="1">
    <location>
        <begin position="120"/>
        <end position="137"/>
    </location>
</feature>
<dbReference type="RefSeq" id="WP_345044928.1">
    <property type="nucleotide sequence ID" value="NZ_BAABED010000001.1"/>
</dbReference>
<feature type="transmembrane region" description="Helical" evidence="1">
    <location>
        <begin position="218"/>
        <end position="238"/>
    </location>
</feature>
<evidence type="ECO:0000313" key="3">
    <source>
        <dbReference type="Proteomes" id="UP001589536"/>
    </source>
</evidence>
<reference evidence="2 3" key="1">
    <citation type="submission" date="2024-09" db="EMBL/GenBank/DDBJ databases">
        <authorList>
            <person name="Sun Q."/>
            <person name="Mori K."/>
        </authorList>
    </citation>
    <scope>NUCLEOTIDE SEQUENCE [LARGE SCALE GENOMIC DNA]</scope>
    <source>
        <strain evidence="2 3">JCM 13519</strain>
    </source>
</reference>
<name>A0ABV5UXK7_9MICC</name>
<keyword evidence="1" id="KW-0812">Transmembrane</keyword>
<keyword evidence="1" id="KW-0472">Membrane</keyword>
<dbReference type="Proteomes" id="UP001589536">
    <property type="component" value="Unassembled WGS sequence"/>
</dbReference>
<dbReference type="EMBL" id="JBHMBH010000072">
    <property type="protein sequence ID" value="MFB9716958.1"/>
    <property type="molecule type" value="Genomic_DNA"/>
</dbReference>
<comment type="caution">
    <text evidence="2">The sequence shown here is derived from an EMBL/GenBank/DDBJ whole genome shotgun (WGS) entry which is preliminary data.</text>
</comment>
<feature type="transmembrane region" description="Helical" evidence="1">
    <location>
        <begin position="65"/>
        <end position="85"/>
    </location>
</feature>
<feature type="transmembrane region" description="Helical" evidence="1">
    <location>
        <begin position="179"/>
        <end position="206"/>
    </location>
</feature>
<proteinExistence type="predicted"/>
<feature type="transmembrane region" description="Helical" evidence="1">
    <location>
        <begin position="143"/>
        <end position="167"/>
    </location>
</feature>
<dbReference type="Gene3D" id="1.20.120.1220">
    <property type="match status" value="1"/>
</dbReference>
<accession>A0ABV5UXK7</accession>
<organism evidence="2 3">
    <name type="scientific">Arthrobacter methylotrophus</name>
    <dbReference type="NCBI Taxonomy" id="121291"/>
    <lineage>
        <taxon>Bacteria</taxon>
        <taxon>Bacillati</taxon>
        <taxon>Actinomycetota</taxon>
        <taxon>Actinomycetes</taxon>
        <taxon>Micrococcales</taxon>
        <taxon>Micrococcaceae</taxon>
        <taxon>Arthrobacter</taxon>
    </lineage>
</organism>
<sequence length="244" mass="25022">MTTVLDHTAPIDVLPETPMAEAPVNAIPGNSPTSPTHVDSVDTVRGNHEAGFNEDGLRELTGHDYLVSSVWGIAGALATSAVSILFLPVHLLALTFILGAGLGVLGYLDHCTQLIRNKHNLVFGIAAALILLATQAVTGGAVLLPAVIAGAVTFVFMLALTVFTGFAGGGDIKLSPIPAALLAAVSPIAALLWLLTTFVLCLAGMITARLAGSKRKHVAMAPFMAVAAVLAILAYGMLSNTLGI</sequence>
<evidence type="ECO:0000313" key="2">
    <source>
        <dbReference type="EMBL" id="MFB9716958.1"/>
    </source>
</evidence>
<protein>
    <submittedName>
        <fullName evidence="2">Prepilin peptidase</fullName>
    </submittedName>
</protein>
<keyword evidence="3" id="KW-1185">Reference proteome</keyword>
<keyword evidence="1" id="KW-1133">Transmembrane helix</keyword>